<dbReference type="Proteomes" id="UP000184603">
    <property type="component" value="Unassembled WGS sequence"/>
</dbReference>
<keyword evidence="4" id="KW-0479">Metal-binding</keyword>
<keyword evidence="7" id="KW-0560">Oxidoreductase</keyword>
<keyword evidence="9" id="KW-0411">Iron-sulfur</keyword>
<dbReference type="Pfam" id="PF01565">
    <property type="entry name" value="FAD_binding_4"/>
    <property type="match status" value="1"/>
</dbReference>
<dbReference type="PROSITE" id="PS51379">
    <property type="entry name" value="4FE4S_FER_2"/>
    <property type="match status" value="1"/>
</dbReference>
<accession>A0A1M7XZU5</accession>
<keyword evidence="14" id="KW-1185">Reference proteome</keyword>
<proteinExistence type="inferred from homology"/>
<dbReference type="SUPFAM" id="SSF55103">
    <property type="entry name" value="FAD-linked oxidases, C-terminal domain"/>
    <property type="match status" value="1"/>
</dbReference>
<sequence length="949" mass="104528">MKDSASRNMLSGRYRRFLDIIDQYVDEERIITDPLRTLAYGTDASFYRLIPQVVVKARDEGEISRLLKAAGQCEVPVTFRAAGTSLSGQAISDSVLILTGNNWQEREILEDGAKIRLQPGVIGKHANSCLAPLGRKIGPDPASINAAMIGGIAANNASGMCCGTSQNSYKTVARMRIVFQDGTLLDTGDPKSREQFKTTRPDIHDGIAALVREVRDNAVLSERIRNKFKIKNTTGYSLNALIDYDDPIDVITHLMIGSEGTLAFISEITYETVEEHANKASALILFNSIKDACLATEILKKQPVAAVELMDRAALRSVENKAGMPDYLKSLADGTAALLVETRASEKEVLQEQIGAISTALTPITLARPLEFTDKVEEYTKLWNIRKGLFPAVGAVRETGTTVIIEDVAFPIQHLAAATVELQQVMARYHYHHGIIFGHALEGNLHFVFTQDFSTPAEVERYGNFMHDVCTMVVEKYDGSLKAEHGTGRNMAPFVEYEWGHEAYHLMERIKDIFDPNHLLNPGVILNTNPKAHLENLKPLAATHQLVDKCIECGFCEPECPSRNLTLSPRQRITVQRQISRLKAMGKSPEQVETLQKAYQYAGDDTCATDGLCKTACPVEINTGDLTKELRRMRVEGTPRETLARLVGKNYGAVTAMVRLGLTTVDFAHKIFGTTIMKTVAETARKVSGNRLPLWTPEMPKGAGRRSYPHAGALGGRQVVYFPSCISRTMGPARGDSEQRLLSEITELVLKRAGFGVIYPEKMEKLCCGVPFQSKGAFKQADEKAAELEQVLLSATGSGIVPVICDTSPCLYRMREVMDKRLKLYEPVEFLHDFVLPHLTIKQLDETVTIHTTCSSQKLGLAPKMLAIAKACAKDVVVPEKVGCCGFAGDRGFTYPELNSSALAELRPAVEEGGATSGYSNSRTCEIGLSLYSGIRYRSIMHLVERCTR</sequence>
<dbReference type="InterPro" id="IPR016169">
    <property type="entry name" value="FAD-bd_PCMH_sub2"/>
</dbReference>
<dbReference type="Gene3D" id="3.30.43.10">
    <property type="entry name" value="Uridine Diphospho-n-acetylenolpyruvylglucosamine Reductase, domain 2"/>
    <property type="match status" value="1"/>
</dbReference>
<dbReference type="InterPro" id="IPR004113">
    <property type="entry name" value="FAD-bd_oxidored_4_C"/>
</dbReference>
<dbReference type="InterPro" id="IPR004017">
    <property type="entry name" value="Cys_rich_dom"/>
</dbReference>
<evidence type="ECO:0000256" key="3">
    <source>
        <dbReference type="ARBA" id="ARBA00022630"/>
    </source>
</evidence>
<evidence type="ECO:0000313" key="14">
    <source>
        <dbReference type="Proteomes" id="UP000184603"/>
    </source>
</evidence>
<feature type="domain" description="4Fe-4S ferredoxin-type" evidence="11">
    <location>
        <begin position="540"/>
        <end position="570"/>
    </location>
</feature>
<dbReference type="GO" id="GO:0004458">
    <property type="term" value="F:D-lactate dehydrogenase (cytochrome) activity"/>
    <property type="evidence" value="ECO:0007669"/>
    <property type="project" value="UniProtKB-EC"/>
</dbReference>
<comment type="similarity">
    <text evidence="2">Belongs to the FAD-binding oxidoreductase/transferase type 4 family.</text>
</comment>
<dbReference type="PANTHER" id="PTHR11748">
    <property type="entry name" value="D-LACTATE DEHYDROGENASE"/>
    <property type="match status" value="1"/>
</dbReference>
<dbReference type="SUPFAM" id="SSF56176">
    <property type="entry name" value="FAD-binding/transporter-associated domain-like"/>
    <property type="match status" value="1"/>
</dbReference>
<evidence type="ECO:0000256" key="4">
    <source>
        <dbReference type="ARBA" id="ARBA00022723"/>
    </source>
</evidence>
<evidence type="ECO:0000313" key="13">
    <source>
        <dbReference type="EMBL" id="SHO44518.1"/>
    </source>
</evidence>
<dbReference type="GO" id="GO:1903457">
    <property type="term" value="P:lactate catabolic process"/>
    <property type="evidence" value="ECO:0007669"/>
    <property type="project" value="TreeGrafter"/>
</dbReference>
<comment type="cofactor">
    <cofactor evidence="1">
        <name>FAD</name>
        <dbReference type="ChEBI" id="CHEBI:57692"/>
    </cofactor>
</comment>
<evidence type="ECO:0000256" key="8">
    <source>
        <dbReference type="ARBA" id="ARBA00023004"/>
    </source>
</evidence>
<evidence type="ECO:0000259" key="11">
    <source>
        <dbReference type="PROSITE" id="PS51379"/>
    </source>
</evidence>
<dbReference type="STRING" id="1121416.SAMN02745220_00778"/>
<dbReference type="Gene3D" id="1.10.1060.10">
    <property type="entry name" value="Alpha-helical ferredoxin"/>
    <property type="match status" value="1"/>
</dbReference>
<evidence type="ECO:0000256" key="2">
    <source>
        <dbReference type="ARBA" id="ARBA00008000"/>
    </source>
</evidence>
<dbReference type="InterPro" id="IPR017896">
    <property type="entry name" value="4Fe4S_Fe-S-bd"/>
</dbReference>
<dbReference type="GO" id="GO:0051536">
    <property type="term" value="F:iron-sulfur cluster binding"/>
    <property type="evidence" value="ECO:0007669"/>
    <property type="project" value="UniProtKB-KW"/>
</dbReference>
<evidence type="ECO:0000259" key="12">
    <source>
        <dbReference type="PROSITE" id="PS51387"/>
    </source>
</evidence>
<protein>
    <recommendedName>
        <fullName evidence="10">D-lactate dehydrogenase (cytochrome)</fullName>
        <ecNumber evidence="10">1.1.2.4</ecNumber>
    </recommendedName>
</protein>
<dbReference type="AlphaFoldDB" id="A0A1M7XZU5"/>
<dbReference type="PROSITE" id="PS00198">
    <property type="entry name" value="4FE4S_FER_1"/>
    <property type="match status" value="1"/>
</dbReference>
<dbReference type="SUPFAM" id="SSF46548">
    <property type="entry name" value="alpha-helical ferredoxin"/>
    <property type="match status" value="1"/>
</dbReference>
<dbReference type="InterPro" id="IPR006094">
    <property type="entry name" value="Oxid_FAD_bind_N"/>
</dbReference>
<dbReference type="Pfam" id="PF02913">
    <property type="entry name" value="FAD-oxidase_C"/>
    <property type="match status" value="1"/>
</dbReference>
<keyword evidence="5" id="KW-0274">FAD</keyword>
<dbReference type="GO" id="GO:0008720">
    <property type="term" value="F:D-lactate dehydrogenase (NAD+) activity"/>
    <property type="evidence" value="ECO:0007669"/>
    <property type="project" value="TreeGrafter"/>
</dbReference>
<evidence type="ECO:0000256" key="6">
    <source>
        <dbReference type="ARBA" id="ARBA00022946"/>
    </source>
</evidence>
<gene>
    <name evidence="13" type="ORF">SAMN02745220_00778</name>
</gene>
<dbReference type="EMBL" id="FRFE01000003">
    <property type="protein sequence ID" value="SHO44518.1"/>
    <property type="molecule type" value="Genomic_DNA"/>
</dbReference>
<dbReference type="GO" id="GO:0071949">
    <property type="term" value="F:FAD binding"/>
    <property type="evidence" value="ECO:0007669"/>
    <property type="project" value="InterPro"/>
</dbReference>
<evidence type="ECO:0000256" key="10">
    <source>
        <dbReference type="ARBA" id="ARBA00038897"/>
    </source>
</evidence>
<evidence type="ECO:0000256" key="9">
    <source>
        <dbReference type="ARBA" id="ARBA00023014"/>
    </source>
</evidence>
<dbReference type="InterPro" id="IPR016164">
    <property type="entry name" value="FAD-linked_Oxase-like_C"/>
</dbReference>
<dbReference type="InterPro" id="IPR016166">
    <property type="entry name" value="FAD-bd_PCMH"/>
</dbReference>
<keyword evidence="8" id="KW-0408">Iron</keyword>
<name>A0A1M7XZU5_9BACT</name>
<dbReference type="PROSITE" id="PS51387">
    <property type="entry name" value="FAD_PCMH"/>
    <property type="match status" value="1"/>
</dbReference>
<evidence type="ECO:0000256" key="7">
    <source>
        <dbReference type="ARBA" id="ARBA00023002"/>
    </source>
</evidence>
<dbReference type="Gene3D" id="3.30.465.10">
    <property type="match status" value="1"/>
</dbReference>
<dbReference type="Pfam" id="PF02754">
    <property type="entry name" value="CCG"/>
    <property type="match status" value="2"/>
</dbReference>
<dbReference type="GO" id="GO:0046872">
    <property type="term" value="F:metal ion binding"/>
    <property type="evidence" value="ECO:0007669"/>
    <property type="project" value="UniProtKB-KW"/>
</dbReference>
<dbReference type="InterPro" id="IPR016167">
    <property type="entry name" value="FAD-bd_PCMH_sub1"/>
</dbReference>
<dbReference type="InterPro" id="IPR009051">
    <property type="entry name" value="Helical_ferredxn"/>
</dbReference>
<dbReference type="InterPro" id="IPR016171">
    <property type="entry name" value="Vanillyl_alc_oxidase_C-sub2"/>
</dbReference>
<organism evidence="13 14">
    <name type="scientific">Desulfopila aestuarii DSM 18488</name>
    <dbReference type="NCBI Taxonomy" id="1121416"/>
    <lineage>
        <taxon>Bacteria</taxon>
        <taxon>Pseudomonadati</taxon>
        <taxon>Thermodesulfobacteriota</taxon>
        <taxon>Desulfobulbia</taxon>
        <taxon>Desulfobulbales</taxon>
        <taxon>Desulfocapsaceae</taxon>
        <taxon>Desulfopila</taxon>
    </lineage>
</organism>
<keyword evidence="6" id="KW-0809">Transit peptide</keyword>
<feature type="domain" description="FAD-binding PCMH-type" evidence="12">
    <location>
        <begin position="47"/>
        <end position="275"/>
    </location>
</feature>
<reference evidence="13 14" key="1">
    <citation type="submission" date="2016-12" db="EMBL/GenBank/DDBJ databases">
        <authorList>
            <person name="Song W.-J."/>
            <person name="Kurnit D.M."/>
        </authorList>
    </citation>
    <scope>NUCLEOTIDE SEQUENCE [LARGE SCALE GENOMIC DNA]</scope>
    <source>
        <strain evidence="13 14">DSM 18488</strain>
    </source>
</reference>
<keyword evidence="3" id="KW-0285">Flavoprotein</keyword>
<evidence type="ECO:0000256" key="5">
    <source>
        <dbReference type="ARBA" id="ARBA00022827"/>
    </source>
</evidence>
<dbReference type="Gene3D" id="1.10.45.10">
    <property type="entry name" value="Vanillyl-alcohol Oxidase, Chain A, domain 4"/>
    <property type="match status" value="1"/>
</dbReference>
<dbReference type="PANTHER" id="PTHR11748:SF111">
    <property type="entry name" value="D-LACTATE DEHYDROGENASE, MITOCHONDRIAL-RELATED"/>
    <property type="match status" value="1"/>
</dbReference>
<dbReference type="EC" id="1.1.2.4" evidence="10"/>
<dbReference type="Gene3D" id="3.30.70.2740">
    <property type="match status" value="1"/>
</dbReference>
<dbReference type="Pfam" id="PF13183">
    <property type="entry name" value="Fer4_8"/>
    <property type="match status" value="1"/>
</dbReference>
<dbReference type="InterPro" id="IPR036318">
    <property type="entry name" value="FAD-bd_PCMH-like_sf"/>
</dbReference>
<dbReference type="FunFam" id="1.10.45.10:FF:000001">
    <property type="entry name" value="D-lactate dehydrogenase mitochondrial"/>
    <property type="match status" value="1"/>
</dbReference>
<dbReference type="InterPro" id="IPR017900">
    <property type="entry name" value="4Fe4S_Fe_S_CS"/>
</dbReference>
<evidence type="ECO:0000256" key="1">
    <source>
        <dbReference type="ARBA" id="ARBA00001974"/>
    </source>
</evidence>